<comment type="caution">
    <text evidence="2">The sequence shown here is derived from an EMBL/GenBank/DDBJ whole genome shotgun (WGS) entry which is preliminary data.</text>
</comment>
<feature type="compositionally biased region" description="Basic residues" evidence="1">
    <location>
        <begin position="14"/>
        <end position="23"/>
    </location>
</feature>
<protein>
    <submittedName>
        <fullName evidence="2">Uncharacterized protein</fullName>
    </submittedName>
</protein>
<proteinExistence type="predicted"/>
<dbReference type="AlphaFoldDB" id="A0AAV7LDT2"/>
<gene>
    <name evidence="2" type="ORF">NDU88_002290</name>
</gene>
<keyword evidence="3" id="KW-1185">Reference proteome</keyword>
<organism evidence="2 3">
    <name type="scientific">Pleurodeles waltl</name>
    <name type="common">Iberian ribbed newt</name>
    <dbReference type="NCBI Taxonomy" id="8319"/>
    <lineage>
        <taxon>Eukaryota</taxon>
        <taxon>Metazoa</taxon>
        <taxon>Chordata</taxon>
        <taxon>Craniata</taxon>
        <taxon>Vertebrata</taxon>
        <taxon>Euteleostomi</taxon>
        <taxon>Amphibia</taxon>
        <taxon>Batrachia</taxon>
        <taxon>Caudata</taxon>
        <taxon>Salamandroidea</taxon>
        <taxon>Salamandridae</taxon>
        <taxon>Pleurodelinae</taxon>
        <taxon>Pleurodeles</taxon>
    </lineage>
</organism>
<feature type="compositionally biased region" description="Basic and acidic residues" evidence="1">
    <location>
        <begin position="1"/>
        <end position="13"/>
    </location>
</feature>
<evidence type="ECO:0000256" key="1">
    <source>
        <dbReference type="SAM" id="MobiDB-lite"/>
    </source>
</evidence>
<reference evidence="2" key="1">
    <citation type="journal article" date="2022" name="bioRxiv">
        <title>Sequencing and chromosome-scale assembly of the giantPleurodeles waltlgenome.</title>
        <authorList>
            <person name="Brown T."/>
            <person name="Elewa A."/>
            <person name="Iarovenko S."/>
            <person name="Subramanian E."/>
            <person name="Araus A.J."/>
            <person name="Petzold A."/>
            <person name="Susuki M."/>
            <person name="Suzuki K.-i.T."/>
            <person name="Hayashi T."/>
            <person name="Toyoda A."/>
            <person name="Oliveira C."/>
            <person name="Osipova E."/>
            <person name="Leigh N.D."/>
            <person name="Simon A."/>
            <person name="Yun M.H."/>
        </authorList>
    </citation>
    <scope>NUCLEOTIDE SEQUENCE</scope>
    <source>
        <strain evidence="2">20211129_DDA</strain>
        <tissue evidence="2">Liver</tissue>
    </source>
</reference>
<evidence type="ECO:0000313" key="2">
    <source>
        <dbReference type="EMBL" id="KAJ1089139.1"/>
    </source>
</evidence>
<dbReference type="Proteomes" id="UP001066276">
    <property type="component" value="Chromosome 11"/>
</dbReference>
<evidence type="ECO:0000313" key="3">
    <source>
        <dbReference type="Proteomes" id="UP001066276"/>
    </source>
</evidence>
<sequence length="107" mass="11538">MARKEMAAAEKPNKQHRNACRGGKKWDKKDTEETLAAGVPEPIKWVGYDRQERRGGTGGTKGTAGQWESGKGGPETQAEAQSEGCPFAERVEEEIASTSAIAHPTQV</sequence>
<dbReference type="EMBL" id="JANPWB010000015">
    <property type="protein sequence ID" value="KAJ1089139.1"/>
    <property type="molecule type" value="Genomic_DNA"/>
</dbReference>
<name>A0AAV7LDT2_PLEWA</name>
<accession>A0AAV7LDT2</accession>
<feature type="region of interest" description="Disordered" evidence="1">
    <location>
        <begin position="1"/>
        <end position="86"/>
    </location>
</feature>